<keyword evidence="3" id="KW-1133">Transmembrane helix</keyword>
<dbReference type="SUPFAM" id="SSF69318">
    <property type="entry name" value="Integrin alpha N-terminal domain"/>
    <property type="match status" value="1"/>
</dbReference>
<keyword evidence="3" id="KW-0472">Membrane</keyword>
<evidence type="ECO:0000256" key="3">
    <source>
        <dbReference type="SAM" id="Phobius"/>
    </source>
</evidence>
<sequence>MIHCFKNNQKSRGYPRLFCGPIQIASWNAFAPGRPAVDPRDCDHHHDVLSSLKGLRIITSNGESNMDARAKSWLLAAVVLIAGMSLWLLSGSEPVPEDAVSQVPPPAQADVTRLQHQYGQLPLTFEANRGQSAEEVKFLSRGPGYTLFLTPTEAVFALSPPRGEPDPDPAASSVLEQQSTSRESDARLGIVRMSLVGANPNPAIEGADRQEGKSNYFFGNDPSKWIRNVAHYGKVRYSGVYPGIDLEYYGNPQQLEYDFIVAPGIDPAQIVVQMDAHGEMALDAEGNLLIDTGRGLLKQYKPVIYQAMEHGRSLVEGGYKILSSNRIGLGIGSFDPTLPLVIDPVVEYSTFLGGSGWDTVNDGITINHEGDVYIAGGTTSPDFPGAVPYPGTPTPVTGGAYQAFIAIVSADGSRLRRATYFGGDAGAHADDIALDKTGNILVSGSTASTDFPVVSAIQAANGGGANDAFVVKFGPGLDVIHYSTYLGGSGAERGIDIHTDLQGAVYVSGMTTSADFPVTAGAFQTTMGGQQDLYVIKIDPTGSEVVYSTFFGGSANEVTGRLAVDAAGSAHIAGTTYSADMPVHNAVQPALRGSLDALVAKLSPNGDSLVFSTYLGGATGNFKTASHLMIDSGGAVYVTGSTNSIDFPIVGGLQANYAGGGTDAYLAILPPFGQSISYSTYLGGSGTDQSFGIGIDGECRIHIVGNTSSSDFPISADAAQPTRAGNADGFVVQFSPDLMSLQYSTYIGGSASDSVTGMTLDRLGNVVAVGQTRSPDFPTHAPLQQEIAAVDSMDAFLLKLSSRSLATGEIVTDACNFSSRSIAQNDPSQGNVWRSLAQSFVATNARMTFGFRLKDTGADLPNSGSEIIYRLYSGESTQTQPLATRTLRTPAVLTAGPRSIDGDLGFVEADFSAVALTVGQKYTMEITVPESSMPGPGNAHGIGVWTSLVDPYPDGRFFFPTGYNNDYFIHEDKAFRMAAKDKHHAYHDFNGDGRSDLFWRNANTRVNSLWRSANIATQQSVTTVTNSAWMPAGAGDFNGDGTSDVLWRNTATGANAIWLSANSATQQAVTGVTNLQWTVAGTGDFNRDGHSDILWRNTATGANAIWLSGTYAFSRPIAAVTNLQWAVAGIGDFNGDGESDVLWRNTATGANAIWLSGIHATQQAITGVTNLQWTVAGIGDFNGDGRSDILWHNAATRVSSIWLSGSYATQQAVATVSSSQWTIAAIGDYDGDGRSDILWRNTASGQNVVWRAANHALPQAVATVNPASGWQVVRFQP</sequence>
<accession>A0A5C5U363</accession>
<dbReference type="InterPro" id="IPR010620">
    <property type="entry name" value="SBBP_repeat"/>
</dbReference>
<evidence type="ECO:0000313" key="5">
    <source>
        <dbReference type="EMBL" id="TWT20209.1"/>
    </source>
</evidence>
<dbReference type="EMBL" id="VOHK01000004">
    <property type="protein sequence ID" value="TWT20209.1"/>
    <property type="molecule type" value="Genomic_DNA"/>
</dbReference>
<dbReference type="Gene3D" id="2.130.10.130">
    <property type="entry name" value="Integrin alpha, N-terminal"/>
    <property type="match status" value="2"/>
</dbReference>
<evidence type="ECO:0000256" key="2">
    <source>
        <dbReference type="SAM" id="MobiDB-lite"/>
    </source>
</evidence>
<reference evidence="5 6" key="1">
    <citation type="journal article" date="2008" name="Int. J. Syst. Evol. Microbiol.">
        <title>Luteimonas marina sp. nov., isolated from seawater.</title>
        <authorList>
            <person name="Baik K.S."/>
            <person name="Park S.C."/>
            <person name="Kim M.S."/>
            <person name="Kim E.M."/>
            <person name="Park C."/>
            <person name="Chun J."/>
            <person name="Seong C.N."/>
        </authorList>
    </citation>
    <scope>NUCLEOTIDE SEQUENCE [LARGE SCALE GENOMIC DNA]</scope>
    <source>
        <strain evidence="5 6">FR1330</strain>
    </source>
</reference>
<feature type="region of interest" description="Disordered" evidence="2">
    <location>
        <begin position="157"/>
        <end position="183"/>
    </location>
</feature>
<keyword evidence="1" id="KW-0732">Signal</keyword>
<feature type="transmembrane region" description="Helical" evidence="3">
    <location>
        <begin position="73"/>
        <end position="90"/>
    </location>
</feature>
<dbReference type="Proteomes" id="UP000319980">
    <property type="component" value="Unassembled WGS sequence"/>
</dbReference>
<name>A0A5C5U363_9GAMM</name>
<dbReference type="RefSeq" id="WP_146387837.1">
    <property type="nucleotide sequence ID" value="NZ_VOHK01000004.1"/>
</dbReference>
<dbReference type="InterPro" id="IPR052918">
    <property type="entry name" value="Motility_Chemotaxis_Reg"/>
</dbReference>
<keyword evidence="6" id="KW-1185">Reference proteome</keyword>
<dbReference type="OrthoDB" id="1114329at2"/>
<dbReference type="InterPro" id="IPR028994">
    <property type="entry name" value="Integrin_alpha_N"/>
</dbReference>
<dbReference type="InterPro" id="IPR013517">
    <property type="entry name" value="FG-GAP"/>
</dbReference>
<gene>
    <name evidence="5" type="ORF">FQY83_10740</name>
</gene>
<dbReference type="AlphaFoldDB" id="A0A5C5U363"/>
<keyword evidence="3" id="KW-0812">Transmembrane</keyword>
<evidence type="ECO:0000313" key="6">
    <source>
        <dbReference type="Proteomes" id="UP000319980"/>
    </source>
</evidence>
<comment type="caution">
    <text evidence="5">The sequence shown here is derived from an EMBL/GenBank/DDBJ whole genome shotgun (WGS) entry which is preliminary data.</text>
</comment>
<dbReference type="PANTHER" id="PTHR35580:SF1">
    <property type="entry name" value="PHYTASE-LIKE DOMAIN-CONTAINING PROTEIN"/>
    <property type="match status" value="1"/>
</dbReference>
<protein>
    <recommendedName>
        <fullName evidence="4">DUF7948 domain-containing protein</fullName>
    </recommendedName>
</protein>
<evidence type="ECO:0000259" key="4">
    <source>
        <dbReference type="Pfam" id="PF25778"/>
    </source>
</evidence>
<evidence type="ECO:0000256" key="1">
    <source>
        <dbReference type="ARBA" id="ARBA00022729"/>
    </source>
</evidence>
<dbReference type="Pfam" id="PF13517">
    <property type="entry name" value="FG-GAP_3"/>
    <property type="match status" value="3"/>
</dbReference>
<dbReference type="Pfam" id="PF25778">
    <property type="entry name" value="DUF7948"/>
    <property type="match status" value="1"/>
</dbReference>
<feature type="domain" description="DUF7948" evidence="4">
    <location>
        <begin position="125"/>
        <end position="345"/>
    </location>
</feature>
<dbReference type="PANTHER" id="PTHR35580">
    <property type="entry name" value="CELL SURFACE GLYCOPROTEIN (S-LAYER PROTEIN)-LIKE PROTEIN"/>
    <property type="match status" value="1"/>
</dbReference>
<proteinExistence type="predicted"/>
<dbReference type="InterPro" id="IPR057708">
    <property type="entry name" value="DUF7948"/>
</dbReference>
<organism evidence="5 6">
    <name type="scientific">Luteimonas marina</name>
    <dbReference type="NCBI Taxonomy" id="488485"/>
    <lineage>
        <taxon>Bacteria</taxon>
        <taxon>Pseudomonadati</taxon>
        <taxon>Pseudomonadota</taxon>
        <taxon>Gammaproteobacteria</taxon>
        <taxon>Lysobacterales</taxon>
        <taxon>Lysobacteraceae</taxon>
        <taxon>Luteimonas</taxon>
    </lineage>
</organism>
<dbReference type="Pfam" id="PF06739">
    <property type="entry name" value="SBBP"/>
    <property type="match status" value="1"/>
</dbReference>